<evidence type="ECO:0000256" key="15">
    <source>
        <dbReference type="ARBA" id="ARBA00023128"/>
    </source>
</evidence>
<dbReference type="InterPro" id="IPR003917">
    <property type="entry name" value="NADH_UbQ_OxRdtase_chain2"/>
</dbReference>
<accession>A0A0A0V9C2</accession>
<evidence type="ECO:0000313" key="20">
    <source>
        <dbReference type="EMBL" id="AIW65049.1"/>
    </source>
</evidence>
<feature type="transmembrane region" description="Helical" evidence="18">
    <location>
        <begin position="60"/>
        <end position="81"/>
    </location>
</feature>
<dbReference type="PANTHER" id="PTHR46552">
    <property type="entry name" value="NADH-UBIQUINONE OXIDOREDUCTASE CHAIN 2"/>
    <property type="match status" value="1"/>
</dbReference>
<dbReference type="GO" id="GO:0006120">
    <property type="term" value="P:mitochondrial electron transport, NADH to ubiquinone"/>
    <property type="evidence" value="ECO:0007669"/>
    <property type="project" value="InterPro"/>
</dbReference>
<dbReference type="AlphaFoldDB" id="A0A0A0V9C2"/>
<evidence type="ECO:0000256" key="1">
    <source>
        <dbReference type="ARBA" id="ARBA00003257"/>
    </source>
</evidence>
<comment type="similarity">
    <text evidence="3 18">Belongs to the complex I subunit 2 family.</text>
</comment>
<keyword evidence="7 18" id="KW-0679">Respiratory chain</keyword>
<dbReference type="GO" id="GO:0008137">
    <property type="term" value="F:NADH dehydrogenase (ubiquinone) activity"/>
    <property type="evidence" value="ECO:0007669"/>
    <property type="project" value="UniProtKB-EC"/>
</dbReference>
<evidence type="ECO:0000256" key="13">
    <source>
        <dbReference type="ARBA" id="ARBA00023027"/>
    </source>
</evidence>
<evidence type="ECO:0000256" key="14">
    <source>
        <dbReference type="ARBA" id="ARBA00023075"/>
    </source>
</evidence>
<feature type="transmembrane region" description="Helical" evidence="18">
    <location>
        <begin position="318"/>
        <end position="341"/>
    </location>
</feature>
<sequence>MLNHPTRLLFYTTLITGTLISISSTSWMGAWLGLEINLLSFIPLMSNMNNQFATEAALKYFLTQALASAILLFSVILLSLNTHLTFSGFHNNLPLSIAMSSTLLLKMGAAPFHFWFPGVMEGLDWFNGLILMTWQKIAPLMLISYIWVPNQFSFIIIVTCILTGSVGGFNQTSLRKIMAYSSINHLGWMLSAVLLGESYWLTYFGFYVFLSTAVILLFHAYQLSHINHFFSLPLDNPVLKLALFCNLLSLGGLPPFLGFLPKWIIIQSLVEHHYTALVTLMVIFTLGTLYFYLRMGYAAFMLTHAQPKWLPSAPFSPLLQTLTLFLLSLSLVGLLIAPLLIPIL</sequence>
<feature type="transmembrane region" description="Helical" evidence="18">
    <location>
        <begin position="7"/>
        <end position="24"/>
    </location>
</feature>
<feature type="transmembrane region" description="Helical" evidence="18">
    <location>
        <begin position="152"/>
        <end position="170"/>
    </location>
</feature>
<comment type="function">
    <text evidence="1">Core subunit of the mitochondrial membrane respiratory chain NADH dehydrogenase (Complex I) that is believed to belong to the minimal assembly required for catalysis. Complex I functions in the transfer of electrons from NADH to the respiratory chain. The immediate electron acceptor for the enzyme is believed to be ubiquinone.</text>
</comment>
<keyword evidence="16 18" id="KW-0472">Membrane</keyword>
<feature type="transmembrane region" description="Helical" evidence="18">
    <location>
        <begin position="272"/>
        <end position="293"/>
    </location>
</feature>
<evidence type="ECO:0000256" key="8">
    <source>
        <dbReference type="ARBA" id="ARBA00022692"/>
    </source>
</evidence>
<feature type="transmembrane region" description="Helical" evidence="18">
    <location>
        <begin position="201"/>
        <end position="221"/>
    </location>
</feature>
<feature type="transmembrane region" description="Helical" evidence="18">
    <location>
        <begin position="241"/>
        <end position="260"/>
    </location>
</feature>
<evidence type="ECO:0000256" key="9">
    <source>
        <dbReference type="ARBA" id="ARBA00022792"/>
    </source>
</evidence>
<keyword evidence="8 18" id="KW-0812">Transmembrane</keyword>
<dbReference type="InterPro" id="IPR050175">
    <property type="entry name" value="Complex_I_Subunit_2"/>
</dbReference>
<keyword evidence="6" id="KW-0813">Transport</keyword>
<evidence type="ECO:0000256" key="16">
    <source>
        <dbReference type="ARBA" id="ARBA00023136"/>
    </source>
</evidence>
<gene>
    <name evidence="20" type="primary">ND2</name>
</gene>
<evidence type="ECO:0000256" key="7">
    <source>
        <dbReference type="ARBA" id="ARBA00022660"/>
    </source>
</evidence>
<evidence type="ECO:0000256" key="11">
    <source>
        <dbReference type="ARBA" id="ARBA00022982"/>
    </source>
</evidence>
<organism evidence="20">
    <name type="scientific">Epeorus sp. MT-2014</name>
    <dbReference type="NCBI Taxonomy" id="1560012"/>
    <lineage>
        <taxon>Eukaryota</taxon>
        <taxon>Metazoa</taxon>
        <taxon>Ecdysozoa</taxon>
        <taxon>Arthropoda</taxon>
        <taxon>Hexapoda</taxon>
        <taxon>Insecta</taxon>
        <taxon>Pterygota</taxon>
        <taxon>Palaeoptera</taxon>
        <taxon>Ephemeroptera</taxon>
        <taxon>Setisura</taxon>
        <taxon>Heptageniidae</taxon>
        <taxon>Epeorus</taxon>
    </lineage>
</organism>
<keyword evidence="12 18" id="KW-1133">Transmembrane helix</keyword>
<evidence type="ECO:0000256" key="12">
    <source>
        <dbReference type="ARBA" id="ARBA00022989"/>
    </source>
</evidence>
<keyword evidence="13 18" id="KW-0520">NAD</keyword>
<evidence type="ECO:0000256" key="17">
    <source>
        <dbReference type="ARBA" id="ARBA00049551"/>
    </source>
</evidence>
<evidence type="ECO:0000256" key="6">
    <source>
        <dbReference type="ARBA" id="ARBA00022448"/>
    </source>
</evidence>
<evidence type="ECO:0000256" key="5">
    <source>
        <dbReference type="ARBA" id="ARBA00021008"/>
    </source>
</evidence>
<comment type="subcellular location">
    <subcellularLocation>
        <location evidence="2 18">Mitochondrion inner membrane</location>
        <topology evidence="2 18">Multi-pass membrane protein</topology>
    </subcellularLocation>
</comment>
<feature type="transmembrane region" description="Helical" evidence="18">
    <location>
        <begin position="93"/>
        <end position="116"/>
    </location>
</feature>
<dbReference type="GO" id="GO:0005743">
    <property type="term" value="C:mitochondrial inner membrane"/>
    <property type="evidence" value="ECO:0007669"/>
    <property type="project" value="UniProtKB-SubCell"/>
</dbReference>
<comment type="function">
    <text evidence="18">Core subunit of the mitochondrial membrane respiratory chain NADH dehydrogenase (Complex I) which catalyzes electron transfer from NADH through the respiratory chain, using ubiquinone as an electron acceptor. Essential for the catalytic activity and assembly of complex I.</text>
</comment>
<evidence type="ECO:0000256" key="2">
    <source>
        <dbReference type="ARBA" id="ARBA00004448"/>
    </source>
</evidence>
<dbReference type="EC" id="7.1.1.2" evidence="4 18"/>
<keyword evidence="9 18" id="KW-0999">Mitochondrion inner membrane</keyword>
<name>A0A0A0V9C2_9INSE</name>
<feature type="domain" description="NADH:quinone oxidoreductase/Mrp antiporter transmembrane" evidence="19">
    <location>
        <begin position="24"/>
        <end position="284"/>
    </location>
</feature>
<proteinExistence type="inferred from homology"/>
<evidence type="ECO:0000256" key="10">
    <source>
        <dbReference type="ARBA" id="ARBA00022967"/>
    </source>
</evidence>
<comment type="catalytic activity">
    <reaction evidence="17 18">
        <text>a ubiquinone + NADH + 5 H(+)(in) = a ubiquinol + NAD(+) + 4 H(+)(out)</text>
        <dbReference type="Rhea" id="RHEA:29091"/>
        <dbReference type="Rhea" id="RHEA-COMP:9565"/>
        <dbReference type="Rhea" id="RHEA-COMP:9566"/>
        <dbReference type="ChEBI" id="CHEBI:15378"/>
        <dbReference type="ChEBI" id="CHEBI:16389"/>
        <dbReference type="ChEBI" id="CHEBI:17976"/>
        <dbReference type="ChEBI" id="CHEBI:57540"/>
        <dbReference type="ChEBI" id="CHEBI:57945"/>
        <dbReference type="EC" id="7.1.1.2"/>
    </reaction>
</comment>
<dbReference type="PANTHER" id="PTHR46552:SF1">
    <property type="entry name" value="NADH-UBIQUINONE OXIDOREDUCTASE CHAIN 2"/>
    <property type="match status" value="1"/>
</dbReference>
<dbReference type="PRINTS" id="PR01436">
    <property type="entry name" value="NADHDHGNASE2"/>
</dbReference>
<protein>
    <recommendedName>
        <fullName evidence="5 18">NADH-ubiquinone oxidoreductase chain 2</fullName>
        <ecNumber evidence="4 18">7.1.1.2</ecNumber>
    </recommendedName>
</protein>
<dbReference type="Pfam" id="PF00361">
    <property type="entry name" value="Proton_antipo_M"/>
    <property type="match status" value="1"/>
</dbReference>
<keyword evidence="15 18" id="KW-0496">Mitochondrion</keyword>
<evidence type="ECO:0000256" key="3">
    <source>
        <dbReference type="ARBA" id="ARBA00007012"/>
    </source>
</evidence>
<keyword evidence="10 18" id="KW-1278">Translocase</keyword>
<evidence type="ECO:0000259" key="19">
    <source>
        <dbReference type="Pfam" id="PF00361"/>
    </source>
</evidence>
<evidence type="ECO:0000256" key="18">
    <source>
        <dbReference type="RuleBase" id="RU003403"/>
    </source>
</evidence>
<keyword evidence="11 18" id="KW-0249">Electron transport</keyword>
<reference evidence="20" key="1">
    <citation type="journal article" date="2014" name="Nucleic Acids Res.">
        <title>Multiplex sequencing of pooled mitochondrial genomes-a crucial step toward biodiversity analysis using mito-metagenomics.</title>
        <authorList>
            <person name="Tang M."/>
            <person name="Tan M."/>
            <person name="Meng G."/>
            <person name="Yang S."/>
            <person name="Su X."/>
            <person name="Liu S."/>
            <person name="Song W."/>
            <person name="Li Y."/>
            <person name="Wu Q."/>
            <person name="Zhang A."/>
            <person name="Zhou X."/>
        </authorList>
    </citation>
    <scope>NUCLEOTIDE SEQUENCE</scope>
</reference>
<keyword evidence="14 18" id="KW-0830">Ubiquinone</keyword>
<evidence type="ECO:0000256" key="4">
    <source>
        <dbReference type="ARBA" id="ARBA00012944"/>
    </source>
</evidence>
<geneLocation type="mitochondrion" evidence="20"/>
<dbReference type="InterPro" id="IPR001750">
    <property type="entry name" value="ND/Mrp_TM"/>
</dbReference>
<dbReference type="EMBL" id="KM244708">
    <property type="protein sequence ID" value="AIW65049.1"/>
    <property type="molecule type" value="Genomic_DNA"/>
</dbReference>